<evidence type="ECO:0000259" key="1">
    <source>
        <dbReference type="Pfam" id="PF01909"/>
    </source>
</evidence>
<evidence type="ECO:0000313" key="2">
    <source>
        <dbReference type="EMBL" id="MDQ7907318.1"/>
    </source>
</evidence>
<dbReference type="SUPFAM" id="SSF81301">
    <property type="entry name" value="Nucleotidyltransferase"/>
    <property type="match status" value="1"/>
</dbReference>
<dbReference type="EMBL" id="JAVHUY010000021">
    <property type="protein sequence ID" value="MDQ7907318.1"/>
    <property type="molecule type" value="Genomic_DNA"/>
</dbReference>
<accession>A0ABU0ZJU2</accession>
<dbReference type="EC" id="2.7.7.-" evidence="2"/>
<dbReference type="InterPro" id="IPR002934">
    <property type="entry name" value="Polymerase_NTP_transf_dom"/>
</dbReference>
<evidence type="ECO:0000313" key="3">
    <source>
        <dbReference type="Proteomes" id="UP001230908"/>
    </source>
</evidence>
<comment type="caution">
    <text evidence="2">The sequence shown here is derived from an EMBL/GenBank/DDBJ whole genome shotgun (WGS) entry which is preliminary data.</text>
</comment>
<dbReference type="Pfam" id="PF01909">
    <property type="entry name" value="NTP_transf_2"/>
    <property type="match status" value="1"/>
</dbReference>
<keyword evidence="2" id="KW-0808">Transferase</keyword>
<dbReference type="InterPro" id="IPR043519">
    <property type="entry name" value="NT_sf"/>
</dbReference>
<dbReference type="GO" id="GO:0016779">
    <property type="term" value="F:nucleotidyltransferase activity"/>
    <property type="evidence" value="ECO:0007669"/>
    <property type="project" value="UniProtKB-KW"/>
</dbReference>
<dbReference type="Proteomes" id="UP001230908">
    <property type="component" value="Unassembled WGS sequence"/>
</dbReference>
<gene>
    <name evidence="2" type="ORF">RB614_22640</name>
</gene>
<sequence>MAEPNPYLANPRWVVAEQVADAARRRYPAGVLAIGAHGSLAHGDDTDTSDVDLVVVTYKAGTGPRPVTRRVDGILVDLGVVAADEYLQHARTLSTSWPLAADRYVTTRPIYDPDGWLERLRDTHLGRLAEAKSLEFTTLAREAWCRASSAHARAVRLTQWYETDAAMLMIGEARLSAAMVVGLLTRTYFRNSADAVKRTGLAGVDMTELGLILRDQAKELANRGRPVAATVRPVFDARPRPVIEAPVKSF</sequence>
<keyword evidence="2" id="KW-0548">Nucleotidyltransferase</keyword>
<organism evidence="2 3">
    <name type="scientific">Phytohabitans maris</name>
    <dbReference type="NCBI Taxonomy" id="3071409"/>
    <lineage>
        <taxon>Bacteria</taxon>
        <taxon>Bacillati</taxon>
        <taxon>Actinomycetota</taxon>
        <taxon>Actinomycetes</taxon>
        <taxon>Micromonosporales</taxon>
        <taxon>Micromonosporaceae</taxon>
    </lineage>
</organism>
<name>A0ABU0ZJU2_9ACTN</name>
<dbReference type="RefSeq" id="WP_308714593.1">
    <property type="nucleotide sequence ID" value="NZ_JAVHUY010000021.1"/>
</dbReference>
<keyword evidence="3" id="KW-1185">Reference proteome</keyword>
<dbReference type="Gene3D" id="3.30.460.10">
    <property type="entry name" value="Beta Polymerase, domain 2"/>
    <property type="match status" value="1"/>
</dbReference>
<protein>
    <submittedName>
        <fullName evidence="2">Nucleotidyltransferase domain-containing protein</fullName>
        <ecNumber evidence="2">2.7.7.-</ecNumber>
    </submittedName>
</protein>
<dbReference type="CDD" id="cd05403">
    <property type="entry name" value="NT_KNTase_like"/>
    <property type="match status" value="1"/>
</dbReference>
<proteinExistence type="predicted"/>
<feature type="domain" description="Polymerase nucleotidyl transferase" evidence="1">
    <location>
        <begin position="17"/>
        <end position="60"/>
    </location>
</feature>
<reference evidence="2 3" key="1">
    <citation type="submission" date="2023-08" db="EMBL/GenBank/DDBJ databases">
        <title>Phytohabitans sansha sp. nov., isolated from marine sediment.</title>
        <authorList>
            <person name="Zhao Y."/>
            <person name="Yi K."/>
        </authorList>
    </citation>
    <scope>NUCLEOTIDE SEQUENCE [LARGE SCALE GENOMIC DNA]</scope>
    <source>
        <strain evidence="2 3">ZYX-F-186</strain>
    </source>
</reference>